<sequence length="122" mass="13443">MAKKEKGNKVELESKYAAAQEEHSNMKTMMGAARGMIQRLLPQEGNKEELDKIEASIAKAKLSHNELQNDSGFLDAMTPESRKAYTDHLEDGINANMAVVKKSRNKPLFSDAASDSDSDDSI</sequence>
<dbReference type="Proteomes" id="UP001295423">
    <property type="component" value="Unassembled WGS sequence"/>
</dbReference>
<name>A0AAD2FM55_9STRA</name>
<evidence type="ECO:0000256" key="1">
    <source>
        <dbReference type="SAM" id="Coils"/>
    </source>
</evidence>
<keyword evidence="1" id="KW-0175">Coiled coil</keyword>
<comment type="caution">
    <text evidence="2">The sequence shown here is derived from an EMBL/GenBank/DDBJ whole genome shotgun (WGS) entry which is preliminary data.</text>
</comment>
<accession>A0AAD2FM55</accession>
<keyword evidence="3" id="KW-1185">Reference proteome</keyword>
<dbReference type="AlphaFoldDB" id="A0AAD2FM55"/>
<evidence type="ECO:0000313" key="3">
    <source>
        <dbReference type="Proteomes" id="UP001295423"/>
    </source>
</evidence>
<dbReference type="EMBL" id="CAKOGP040001225">
    <property type="protein sequence ID" value="CAJ1944643.1"/>
    <property type="molecule type" value="Genomic_DNA"/>
</dbReference>
<feature type="coiled-coil region" evidence="1">
    <location>
        <begin position="2"/>
        <end position="70"/>
    </location>
</feature>
<gene>
    <name evidence="2" type="ORF">CYCCA115_LOCUS8992</name>
</gene>
<organism evidence="2 3">
    <name type="scientific">Cylindrotheca closterium</name>
    <dbReference type="NCBI Taxonomy" id="2856"/>
    <lineage>
        <taxon>Eukaryota</taxon>
        <taxon>Sar</taxon>
        <taxon>Stramenopiles</taxon>
        <taxon>Ochrophyta</taxon>
        <taxon>Bacillariophyta</taxon>
        <taxon>Bacillariophyceae</taxon>
        <taxon>Bacillariophycidae</taxon>
        <taxon>Bacillariales</taxon>
        <taxon>Bacillariaceae</taxon>
        <taxon>Cylindrotheca</taxon>
    </lineage>
</organism>
<evidence type="ECO:0000313" key="2">
    <source>
        <dbReference type="EMBL" id="CAJ1944643.1"/>
    </source>
</evidence>
<protein>
    <submittedName>
        <fullName evidence="2">Uncharacterized protein</fullName>
    </submittedName>
</protein>
<reference evidence="2" key="1">
    <citation type="submission" date="2023-08" db="EMBL/GenBank/DDBJ databases">
        <authorList>
            <person name="Audoor S."/>
            <person name="Bilcke G."/>
        </authorList>
    </citation>
    <scope>NUCLEOTIDE SEQUENCE</scope>
</reference>
<proteinExistence type="predicted"/>